<evidence type="ECO:0000313" key="2">
    <source>
        <dbReference type="EMBL" id="GLW75002.1"/>
    </source>
</evidence>
<dbReference type="EMBL" id="BSSA01000043">
    <property type="protein sequence ID" value="GLW75002.1"/>
    <property type="molecule type" value="Genomic_DNA"/>
</dbReference>
<gene>
    <name evidence="2" type="ORF">Kpho02_72990</name>
</gene>
<dbReference type="InterPro" id="IPR007627">
    <property type="entry name" value="RNA_pol_sigma70_r2"/>
</dbReference>
<proteinExistence type="predicted"/>
<comment type="caution">
    <text evidence="2">The sequence shown here is derived from an EMBL/GenBank/DDBJ whole genome shotgun (WGS) entry which is preliminary data.</text>
</comment>
<reference evidence="2" key="1">
    <citation type="submission" date="2023-02" db="EMBL/GenBank/DDBJ databases">
        <title>Kitasatospora phosalacinea NBRC 14627.</title>
        <authorList>
            <person name="Ichikawa N."/>
            <person name="Sato H."/>
            <person name="Tonouchi N."/>
        </authorList>
    </citation>
    <scope>NUCLEOTIDE SEQUENCE</scope>
    <source>
        <strain evidence="2">NBRC 14627</strain>
    </source>
</reference>
<evidence type="ECO:0000259" key="1">
    <source>
        <dbReference type="Pfam" id="PF04542"/>
    </source>
</evidence>
<dbReference type="InterPro" id="IPR013325">
    <property type="entry name" value="RNA_pol_sigma_r2"/>
</dbReference>
<dbReference type="Pfam" id="PF04542">
    <property type="entry name" value="Sigma70_r2"/>
    <property type="match status" value="1"/>
</dbReference>
<protein>
    <recommendedName>
        <fullName evidence="1">RNA polymerase sigma-70 region 2 domain-containing protein</fullName>
    </recommendedName>
</protein>
<dbReference type="SUPFAM" id="SSF88946">
    <property type="entry name" value="Sigma2 domain of RNA polymerase sigma factors"/>
    <property type="match status" value="1"/>
</dbReference>
<dbReference type="Proteomes" id="UP001165041">
    <property type="component" value="Unassembled WGS sequence"/>
</dbReference>
<accession>A0A9W6V787</accession>
<organism evidence="2 3">
    <name type="scientific">Kitasatospora phosalacinea</name>
    <dbReference type="NCBI Taxonomy" id="2065"/>
    <lineage>
        <taxon>Bacteria</taxon>
        <taxon>Bacillati</taxon>
        <taxon>Actinomycetota</taxon>
        <taxon>Actinomycetes</taxon>
        <taxon>Kitasatosporales</taxon>
        <taxon>Streptomycetaceae</taxon>
        <taxon>Kitasatospora</taxon>
    </lineage>
</organism>
<dbReference type="Gene3D" id="1.10.1740.10">
    <property type="match status" value="1"/>
</dbReference>
<evidence type="ECO:0000313" key="3">
    <source>
        <dbReference type="Proteomes" id="UP001165041"/>
    </source>
</evidence>
<feature type="domain" description="RNA polymerase sigma-70 region 2" evidence="1">
    <location>
        <begin position="27"/>
        <end position="67"/>
    </location>
</feature>
<name>A0A9W6V787_9ACTN</name>
<dbReference type="GO" id="GO:0006352">
    <property type="term" value="P:DNA-templated transcription initiation"/>
    <property type="evidence" value="ECO:0007669"/>
    <property type="project" value="InterPro"/>
</dbReference>
<sequence length="159" mass="17156">MDIMPVPTESTVVEQFSATPAERFSAMYAEHRWLVEGIVRERLRRSDRQLAEDLVQETYLRLWTHLSAGLAVESETDLLILTARQAVAAHYRGGTSAEVSVNYTVSTGIARRLPSADPAEEIAVVRLVAAELLADVASGPTPLVLGAQVDGLMALAVAA</sequence>
<dbReference type="RefSeq" id="WP_285740558.1">
    <property type="nucleotide sequence ID" value="NZ_BSSA01000043.1"/>
</dbReference>
<dbReference type="GO" id="GO:0003700">
    <property type="term" value="F:DNA-binding transcription factor activity"/>
    <property type="evidence" value="ECO:0007669"/>
    <property type="project" value="InterPro"/>
</dbReference>
<dbReference type="AlphaFoldDB" id="A0A9W6V787"/>